<protein>
    <submittedName>
        <fullName evidence="2">Uncharacterized protein</fullName>
    </submittedName>
</protein>
<feature type="transmembrane region" description="Helical" evidence="1">
    <location>
        <begin position="237"/>
        <end position="255"/>
    </location>
</feature>
<feature type="transmembrane region" description="Helical" evidence="1">
    <location>
        <begin position="327"/>
        <end position="348"/>
    </location>
</feature>
<proteinExistence type="predicted"/>
<dbReference type="KEGG" id="hhk:HH1059_25160"/>
<keyword evidence="1" id="KW-0472">Membrane</keyword>
<dbReference type="RefSeq" id="WP_096406654.1">
    <property type="nucleotide sequence ID" value="NZ_AP017372.2"/>
</dbReference>
<keyword evidence="1" id="KW-1133">Transmembrane helix</keyword>
<accession>A0A110B6Q7</accession>
<dbReference type="AlphaFoldDB" id="A0A110B6Q7"/>
<feature type="transmembrane region" description="Helical" evidence="1">
    <location>
        <begin position="21"/>
        <end position="38"/>
    </location>
</feature>
<dbReference type="EMBL" id="AP017372">
    <property type="protein sequence ID" value="BAU56593.1"/>
    <property type="molecule type" value="Genomic_DNA"/>
</dbReference>
<dbReference type="Proteomes" id="UP000218890">
    <property type="component" value="Chromosome"/>
</dbReference>
<name>A0A110B6Q7_HALHR</name>
<feature type="transmembrane region" description="Helical" evidence="1">
    <location>
        <begin position="276"/>
        <end position="303"/>
    </location>
</feature>
<keyword evidence="3" id="KW-1185">Reference proteome</keyword>
<gene>
    <name evidence="2" type="ORF">HH1059_25160</name>
</gene>
<evidence type="ECO:0000256" key="1">
    <source>
        <dbReference type="SAM" id="Phobius"/>
    </source>
</evidence>
<sequence>MSWLRVYAEVARNIFLRSDQVILFAFVCLFFGGSAFIHSHTVAYNEHIVEKIRGFFPENYFRAGDEIDPPQGYYHDRVIFEFQIEGLSYRPKGSEQNYVIQRTGVRSYSRDYKPNALRGVDSRNERNATVYVNDVLHDRLLGAEKVTLAYGANEVKVDIKPLDGLVDDHAWLLISNHIAEDLFPERLANAHIIRPLHQDVSAELVSTYSEYGISVRTWRDDISFPRQIALVVTESSAVLFFVLFGIMIFTALIIISSDVMRELSSLLALSAHYGLGALRTAVGTIGILTVVFISVLLGSWLLFKGATGFWGETIAQWHRYAEPDYDYLWIVLLTYASVAMLALGYMSYKFYRGLVQYNG</sequence>
<evidence type="ECO:0000313" key="3">
    <source>
        <dbReference type="Proteomes" id="UP000218890"/>
    </source>
</evidence>
<organism evidence="2 3">
    <name type="scientific">Halorhodospira halochloris</name>
    <name type="common">Ectothiorhodospira halochloris</name>
    <dbReference type="NCBI Taxonomy" id="1052"/>
    <lineage>
        <taxon>Bacteria</taxon>
        <taxon>Pseudomonadati</taxon>
        <taxon>Pseudomonadota</taxon>
        <taxon>Gammaproteobacteria</taxon>
        <taxon>Chromatiales</taxon>
        <taxon>Ectothiorhodospiraceae</taxon>
        <taxon>Halorhodospira</taxon>
    </lineage>
</organism>
<reference evidence="2" key="1">
    <citation type="submission" date="2016-02" db="EMBL/GenBank/DDBJ databases">
        <title>Halorhodospira halochloris DSM-1059 complete genome, version 2.</title>
        <authorList>
            <person name="Tsukatani Y."/>
        </authorList>
    </citation>
    <scope>NUCLEOTIDE SEQUENCE</scope>
    <source>
        <strain evidence="2">DSM 1059</strain>
    </source>
</reference>
<evidence type="ECO:0000313" key="2">
    <source>
        <dbReference type="EMBL" id="BAU56593.1"/>
    </source>
</evidence>
<keyword evidence="1" id="KW-0812">Transmembrane</keyword>